<dbReference type="PROSITE" id="PS51713">
    <property type="entry name" value="G_ERA"/>
    <property type="match status" value="1"/>
</dbReference>
<dbReference type="RefSeq" id="WP_088919484.1">
    <property type="nucleotide sequence ID" value="NZ_CP018632.1"/>
</dbReference>
<dbReference type="InterPro" id="IPR027417">
    <property type="entry name" value="P-loop_NTPase"/>
</dbReference>
<keyword evidence="7" id="KW-0699">rRNA-binding</keyword>
<dbReference type="GO" id="GO:0005525">
    <property type="term" value="F:GTP binding"/>
    <property type="evidence" value="ECO:0007669"/>
    <property type="project" value="UniProtKB-UniRule"/>
</dbReference>
<feature type="region of interest" description="G2" evidence="8">
    <location>
        <begin position="37"/>
        <end position="41"/>
    </location>
</feature>
<evidence type="ECO:0000256" key="1">
    <source>
        <dbReference type="ARBA" id="ARBA00007921"/>
    </source>
</evidence>
<reference evidence="12 13" key="1">
    <citation type="submission" date="2016-12" db="EMBL/GenBank/DDBJ databases">
        <authorList>
            <person name="Song W.-J."/>
            <person name="Kurnit D.M."/>
        </authorList>
    </citation>
    <scope>NUCLEOTIDE SEQUENCE [LARGE SCALE GENOMIC DNA]</scope>
    <source>
        <strain evidence="12 13">IMCC3135</strain>
    </source>
</reference>
<keyword evidence="3 7" id="KW-0690">Ribosome biogenesis</keyword>
<protein>
    <recommendedName>
        <fullName evidence="2 7">GTPase Era</fullName>
    </recommendedName>
</protein>
<evidence type="ECO:0000259" key="11">
    <source>
        <dbReference type="PROSITE" id="PS51713"/>
    </source>
</evidence>
<dbReference type="GO" id="GO:0003924">
    <property type="term" value="F:GTPase activity"/>
    <property type="evidence" value="ECO:0007669"/>
    <property type="project" value="UniProtKB-UniRule"/>
</dbReference>
<keyword evidence="7" id="KW-0963">Cytoplasm</keyword>
<dbReference type="SUPFAM" id="SSF54814">
    <property type="entry name" value="Prokaryotic type KH domain (KH-domain type II)"/>
    <property type="match status" value="1"/>
</dbReference>
<comment type="subcellular location">
    <subcellularLocation>
        <location evidence="7">Cytoplasm</location>
    </subcellularLocation>
    <subcellularLocation>
        <location evidence="7">Cell membrane</location>
        <topology evidence="7">Peripheral membrane protein</topology>
    </subcellularLocation>
</comment>
<dbReference type="InterPro" id="IPR005225">
    <property type="entry name" value="Small_GTP-bd"/>
</dbReference>
<evidence type="ECO:0000256" key="4">
    <source>
        <dbReference type="ARBA" id="ARBA00022741"/>
    </source>
</evidence>
<dbReference type="InterPro" id="IPR030388">
    <property type="entry name" value="G_ERA_dom"/>
</dbReference>
<comment type="subunit">
    <text evidence="7">Monomer.</text>
</comment>
<proteinExistence type="inferred from homology"/>
<keyword evidence="4 7" id="KW-0547">Nucleotide-binding</keyword>
<feature type="binding site" evidence="7">
    <location>
        <begin position="120"/>
        <end position="123"/>
    </location>
    <ligand>
        <name>GTP</name>
        <dbReference type="ChEBI" id="CHEBI:37565"/>
    </ligand>
</feature>
<dbReference type="InterPro" id="IPR006073">
    <property type="entry name" value="GTP-bd"/>
</dbReference>
<comment type="function">
    <text evidence="7">An essential GTPase that binds both GDP and GTP, with rapid nucleotide exchange. Plays a role in 16S rRNA processing and 30S ribosomal subunit biogenesis and possibly also in cell cycle regulation and energy metabolism.</text>
</comment>
<dbReference type="PRINTS" id="PR00326">
    <property type="entry name" value="GTP1OBG"/>
</dbReference>
<dbReference type="GO" id="GO:0005829">
    <property type="term" value="C:cytosol"/>
    <property type="evidence" value="ECO:0007669"/>
    <property type="project" value="TreeGrafter"/>
</dbReference>
<evidence type="ECO:0000256" key="2">
    <source>
        <dbReference type="ARBA" id="ARBA00020484"/>
    </source>
</evidence>
<dbReference type="Pfam" id="PF01926">
    <property type="entry name" value="MMR_HSR1"/>
    <property type="match status" value="1"/>
</dbReference>
<organism evidence="12 13">
    <name type="scientific">Granulosicoccus antarcticus IMCC3135</name>
    <dbReference type="NCBI Taxonomy" id="1192854"/>
    <lineage>
        <taxon>Bacteria</taxon>
        <taxon>Pseudomonadati</taxon>
        <taxon>Pseudomonadota</taxon>
        <taxon>Gammaproteobacteria</taxon>
        <taxon>Chromatiales</taxon>
        <taxon>Granulosicoccaceae</taxon>
        <taxon>Granulosicoccus</taxon>
    </lineage>
</organism>
<dbReference type="PROSITE" id="PS50823">
    <property type="entry name" value="KH_TYPE_2"/>
    <property type="match status" value="1"/>
</dbReference>
<dbReference type="PANTHER" id="PTHR42698:SF1">
    <property type="entry name" value="GTPASE ERA, MITOCHONDRIAL"/>
    <property type="match status" value="1"/>
</dbReference>
<dbReference type="Proteomes" id="UP000250079">
    <property type="component" value="Chromosome"/>
</dbReference>
<dbReference type="NCBIfam" id="NF000908">
    <property type="entry name" value="PRK00089.1"/>
    <property type="match status" value="1"/>
</dbReference>
<dbReference type="OrthoDB" id="9805918at2"/>
<name>A0A2Z2NT55_9GAMM</name>
<sequence>MTYCGIVSIAGRPNVGKSTLLNRLIGQKLSITAHKPQTTRHSILGIQTVGERQVVYVDTPGIHVTGKQRLNQVLNRTASSSLHDVDVVILVLQAMVWNDDDKRAFELVSNSGVPFFIAVNKIDNIRKKEEMLPYLGTLPTHENLQGVVLISARKGSGIDSLEEQIGKFIPEGPWRYGEDELTDRSARFLASEAVREQLTRLLSAELPYALSVEIETFEESADLLRIGAVIWVDKPSQKGIVIGKGGAQLKEVGSRARATLETLFDKKVFLECWVRVKEGWADDERALRSLGYDNQ</sequence>
<evidence type="ECO:0000256" key="6">
    <source>
        <dbReference type="ARBA" id="ARBA00023134"/>
    </source>
</evidence>
<dbReference type="GO" id="GO:0043024">
    <property type="term" value="F:ribosomal small subunit binding"/>
    <property type="evidence" value="ECO:0007669"/>
    <property type="project" value="TreeGrafter"/>
</dbReference>
<keyword evidence="5 7" id="KW-0694">RNA-binding</keyword>
<gene>
    <name evidence="12" type="primary">era_2</name>
    <name evidence="7" type="synonym">era</name>
    <name evidence="12" type="ORF">IMCC3135_21905</name>
</gene>
<feature type="domain" description="Era-type G" evidence="11">
    <location>
        <begin position="3"/>
        <end position="171"/>
    </location>
</feature>
<evidence type="ECO:0000313" key="12">
    <source>
        <dbReference type="EMBL" id="ASJ74453.1"/>
    </source>
</evidence>
<evidence type="ECO:0000313" key="13">
    <source>
        <dbReference type="Proteomes" id="UP000250079"/>
    </source>
</evidence>
<dbReference type="InterPro" id="IPR004044">
    <property type="entry name" value="KH_dom_type_2"/>
</dbReference>
<dbReference type="SUPFAM" id="SSF52540">
    <property type="entry name" value="P-loop containing nucleoside triphosphate hydrolases"/>
    <property type="match status" value="1"/>
</dbReference>
<accession>A0A2Z2NT55</accession>
<dbReference type="GO" id="GO:0070181">
    <property type="term" value="F:small ribosomal subunit rRNA binding"/>
    <property type="evidence" value="ECO:0007669"/>
    <property type="project" value="UniProtKB-UniRule"/>
</dbReference>
<evidence type="ECO:0000256" key="7">
    <source>
        <dbReference type="HAMAP-Rule" id="MF_00367"/>
    </source>
</evidence>
<dbReference type="PANTHER" id="PTHR42698">
    <property type="entry name" value="GTPASE ERA"/>
    <property type="match status" value="1"/>
</dbReference>
<evidence type="ECO:0000256" key="9">
    <source>
        <dbReference type="RuleBase" id="RU003761"/>
    </source>
</evidence>
<feature type="binding site" evidence="7">
    <location>
        <begin position="58"/>
        <end position="62"/>
    </location>
    <ligand>
        <name>GTP</name>
        <dbReference type="ChEBI" id="CHEBI:37565"/>
    </ligand>
</feature>
<feature type="region of interest" description="G3" evidence="8">
    <location>
        <begin position="58"/>
        <end position="61"/>
    </location>
</feature>
<dbReference type="FunFam" id="3.30.300.20:FF:000003">
    <property type="entry name" value="GTPase Era"/>
    <property type="match status" value="1"/>
</dbReference>
<dbReference type="Pfam" id="PF07650">
    <property type="entry name" value="KH_2"/>
    <property type="match status" value="1"/>
</dbReference>
<dbReference type="GO" id="GO:0005886">
    <property type="term" value="C:plasma membrane"/>
    <property type="evidence" value="ECO:0007669"/>
    <property type="project" value="UniProtKB-SubCell"/>
</dbReference>
<dbReference type="NCBIfam" id="TIGR00231">
    <property type="entry name" value="small_GTP"/>
    <property type="match status" value="1"/>
</dbReference>
<dbReference type="CDD" id="cd04163">
    <property type="entry name" value="Era"/>
    <property type="match status" value="1"/>
</dbReference>
<evidence type="ECO:0000256" key="5">
    <source>
        <dbReference type="ARBA" id="ARBA00022884"/>
    </source>
</evidence>
<dbReference type="InterPro" id="IPR005662">
    <property type="entry name" value="GTPase_Era-like"/>
</dbReference>
<dbReference type="AlphaFoldDB" id="A0A2Z2NT55"/>
<comment type="similarity">
    <text evidence="1 7 8 9">Belongs to the TRAFAC class TrmE-Era-EngA-EngB-Septin-like GTPase superfamily. Era GTPase family.</text>
</comment>
<feature type="binding site" evidence="7">
    <location>
        <begin position="11"/>
        <end position="18"/>
    </location>
    <ligand>
        <name>GTP</name>
        <dbReference type="ChEBI" id="CHEBI:37565"/>
    </ligand>
</feature>
<feature type="region of interest" description="G5" evidence="8">
    <location>
        <begin position="150"/>
        <end position="152"/>
    </location>
</feature>
<keyword evidence="7" id="KW-0472">Membrane</keyword>
<feature type="region of interest" description="G4" evidence="8">
    <location>
        <begin position="120"/>
        <end position="123"/>
    </location>
</feature>
<dbReference type="Gene3D" id="3.40.50.300">
    <property type="entry name" value="P-loop containing nucleotide triphosphate hydrolases"/>
    <property type="match status" value="1"/>
</dbReference>
<evidence type="ECO:0000259" key="10">
    <source>
        <dbReference type="PROSITE" id="PS50823"/>
    </source>
</evidence>
<evidence type="ECO:0000256" key="3">
    <source>
        <dbReference type="ARBA" id="ARBA00022517"/>
    </source>
</evidence>
<dbReference type="NCBIfam" id="TIGR00436">
    <property type="entry name" value="era"/>
    <property type="match status" value="1"/>
</dbReference>
<dbReference type="InterPro" id="IPR015946">
    <property type="entry name" value="KH_dom-like_a/b"/>
</dbReference>
<dbReference type="InterPro" id="IPR009019">
    <property type="entry name" value="KH_sf_prok-type"/>
</dbReference>
<dbReference type="CDD" id="cd22534">
    <property type="entry name" value="KH-II_Era"/>
    <property type="match status" value="1"/>
</dbReference>
<dbReference type="KEGG" id="gai:IMCC3135_21905"/>
<dbReference type="EMBL" id="CP018632">
    <property type="protein sequence ID" value="ASJ74453.1"/>
    <property type="molecule type" value="Genomic_DNA"/>
</dbReference>
<keyword evidence="7" id="KW-1003">Cell membrane</keyword>
<feature type="region of interest" description="G1" evidence="8">
    <location>
        <begin position="11"/>
        <end position="18"/>
    </location>
</feature>
<dbReference type="GO" id="GO:0000028">
    <property type="term" value="P:ribosomal small subunit assembly"/>
    <property type="evidence" value="ECO:0007669"/>
    <property type="project" value="TreeGrafter"/>
</dbReference>
<keyword evidence="13" id="KW-1185">Reference proteome</keyword>
<dbReference type="HAMAP" id="MF_00367">
    <property type="entry name" value="GTPase_Era"/>
    <property type="match status" value="1"/>
</dbReference>
<feature type="domain" description="KH type-2" evidence="10">
    <location>
        <begin position="194"/>
        <end position="278"/>
    </location>
</feature>
<evidence type="ECO:0000256" key="8">
    <source>
        <dbReference type="PROSITE-ProRule" id="PRU01050"/>
    </source>
</evidence>
<dbReference type="Gene3D" id="3.30.300.20">
    <property type="match status" value="1"/>
</dbReference>
<keyword evidence="6 7" id="KW-0342">GTP-binding</keyword>